<gene>
    <name evidence="2" type="ORF">C4B63_2g299</name>
</gene>
<dbReference type="SMART" id="SM00855">
    <property type="entry name" value="PGAM"/>
    <property type="match status" value="1"/>
</dbReference>
<evidence type="ECO:0000256" key="1">
    <source>
        <dbReference type="SAM" id="SignalP"/>
    </source>
</evidence>
<feature type="signal peptide" evidence="1">
    <location>
        <begin position="1"/>
        <end position="23"/>
    </location>
</feature>
<dbReference type="VEuPathDB" id="TriTrypDB:Tc_MARK_4306"/>
<evidence type="ECO:0008006" key="4">
    <source>
        <dbReference type="Google" id="ProtNLM"/>
    </source>
</evidence>
<organism evidence="2 3">
    <name type="scientific">Trypanosoma cruzi</name>
    <dbReference type="NCBI Taxonomy" id="5693"/>
    <lineage>
        <taxon>Eukaryota</taxon>
        <taxon>Discoba</taxon>
        <taxon>Euglenozoa</taxon>
        <taxon>Kinetoplastea</taxon>
        <taxon>Metakinetoplastina</taxon>
        <taxon>Trypanosomatida</taxon>
        <taxon>Trypanosomatidae</taxon>
        <taxon>Trypanosoma</taxon>
        <taxon>Schizotrypanum</taxon>
    </lineage>
</organism>
<dbReference type="Pfam" id="PF00300">
    <property type="entry name" value="His_Phos_1"/>
    <property type="match status" value="1"/>
</dbReference>
<evidence type="ECO:0000313" key="3">
    <source>
        <dbReference type="Proteomes" id="UP000246121"/>
    </source>
</evidence>
<dbReference type="VEuPathDB" id="TriTrypDB:TCDM_08769"/>
<accession>A0A2V2W287</accession>
<dbReference type="VEuPathDB" id="TriTrypDB:C3747_1g332"/>
<feature type="chain" id="PRO_5030058752" description="Histidine phosphatase superfamily (Branch 1)" evidence="1">
    <location>
        <begin position="24"/>
        <end position="335"/>
    </location>
</feature>
<dbReference type="VEuPathDB" id="TriTrypDB:TcCL_NonESM12695"/>
<protein>
    <recommendedName>
        <fullName evidence="4">Histidine phosphatase superfamily (Branch 1)</fullName>
    </recommendedName>
</protein>
<dbReference type="CDD" id="cd07067">
    <property type="entry name" value="HP_PGM_like"/>
    <property type="match status" value="1"/>
</dbReference>
<dbReference type="VEuPathDB" id="TriTrypDB:TcG_06966"/>
<dbReference type="VEuPathDB" id="TriTrypDB:BCY84_14468"/>
<comment type="caution">
    <text evidence="2">The sequence shown here is derived from an EMBL/GenBank/DDBJ whole genome shotgun (WGS) entry which is preliminary data.</text>
</comment>
<dbReference type="VEuPathDB" id="TriTrypDB:ECC02_005936"/>
<dbReference type="Gene3D" id="3.40.50.1240">
    <property type="entry name" value="Phosphoglycerate mutase-like"/>
    <property type="match status" value="1"/>
</dbReference>
<evidence type="ECO:0000313" key="2">
    <source>
        <dbReference type="EMBL" id="PWV02631.1"/>
    </source>
</evidence>
<keyword evidence="1" id="KW-0732">Signal</keyword>
<dbReference type="SUPFAM" id="SSF53254">
    <property type="entry name" value="Phosphoglycerate mutase-like"/>
    <property type="match status" value="1"/>
</dbReference>
<name>A0A2V2W287_TRYCR</name>
<sequence>MFLLMVFALVIAVFIAVSPAAQALRMKIGSYISGVQFMMVSDDLPKSFTGSNHMQMKAPATEGSKRVIRVVFIRHGQSVWNSLFNSFGALWPLRLVKAFVRETIYLFMDPFNSVIIDSPLSSKGNLEAEELAQFIRTSKGKISFDTNTSLVVCSNLRRAMETAVVGMRPRISSTRERIVVDSSLQEGSRNLDAQTLSTERGKLVPCKMGKLNFSEQLGTVFDAHLNAGNKTSKTNVYGRMDEFIRHLFDGSQPDSYTPATSSALGNAELKEVIVIGHSSYFRCFFCRFLPSSSQHIAKKKKLRNCGVVVFDLLRNEFTNEIFIDESSITVLHKGF</sequence>
<proteinExistence type="predicted"/>
<dbReference type="VEuPathDB" id="TriTrypDB:C4B63_2g299"/>
<dbReference type="InterPro" id="IPR029033">
    <property type="entry name" value="His_PPase_superfam"/>
</dbReference>
<dbReference type="GO" id="GO:0016791">
    <property type="term" value="F:phosphatase activity"/>
    <property type="evidence" value="ECO:0007669"/>
    <property type="project" value="TreeGrafter"/>
</dbReference>
<dbReference type="VEuPathDB" id="TriTrypDB:TcCLB.510729.40"/>
<dbReference type="PANTHER" id="PTHR48100">
    <property type="entry name" value="BROAD-SPECIFICITY PHOSPHATASE YOR283W-RELATED"/>
    <property type="match status" value="1"/>
</dbReference>
<dbReference type="Proteomes" id="UP000246121">
    <property type="component" value="Unassembled WGS sequence"/>
</dbReference>
<dbReference type="VEuPathDB" id="TriTrypDB:TcYC6_0071340"/>
<dbReference type="VEuPathDB" id="TriTrypDB:TcBrA4_0060120"/>
<dbReference type="InterPro" id="IPR050275">
    <property type="entry name" value="PGM_Phosphatase"/>
</dbReference>
<dbReference type="OrthoDB" id="496981at2759"/>
<dbReference type="AlphaFoldDB" id="A0A2V2W287"/>
<dbReference type="InterPro" id="IPR013078">
    <property type="entry name" value="His_Pase_superF_clade-1"/>
</dbReference>
<dbReference type="PANTHER" id="PTHR48100:SF33">
    <property type="entry name" value="PEPTIDASE S54 RHOMBOID DOMAIN-CONTAINING PROTEIN"/>
    <property type="match status" value="1"/>
</dbReference>
<reference evidence="2 3" key="1">
    <citation type="journal article" date="2018" name="Microb. Genom.">
        <title>Expanding an expanded genome: long-read sequencing of Trypanosoma cruzi.</title>
        <authorList>
            <person name="Berna L."/>
            <person name="Rodriguez M."/>
            <person name="Chiribao M.L."/>
            <person name="Parodi-Talice A."/>
            <person name="Pita S."/>
            <person name="Rijo G."/>
            <person name="Alvarez-Valin F."/>
            <person name="Robello C."/>
        </authorList>
    </citation>
    <scope>NUCLEOTIDE SEQUENCE [LARGE SCALE GENOMIC DNA]</scope>
    <source>
        <strain evidence="2 3">Dm28c</strain>
    </source>
</reference>
<dbReference type="VEuPathDB" id="TriTrypDB:TCSYLVIO_005681"/>
<dbReference type="GO" id="GO:0005829">
    <property type="term" value="C:cytosol"/>
    <property type="evidence" value="ECO:0007669"/>
    <property type="project" value="TreeGrafter"/>
</dbReference>
<dbReference type="EMBL" id="PRFA01000002">
    <property type="protein sequence ID" value="PWV02631.1"/>
    <property type="molecule type" value="Genomic_DNA"/>
</dbReference>
<dbReference type="VEuPathDB" id="TriTrypDB:TcCLB.506885.364"/>